<evidence type="ECO:0000313" key="2">
    <source>
        <dbReference type="EMBL" id="RKQ92557.1"/>
    </source>
</evidence>
<keyword evidence="1" id="KW-0560">Oxidoreductase</keyword>
<gene>
    <name evidence="2" type="ORF">C8N24_2408</name>
</gene>
<comment type="caution">
    <text evidence="2">The sequence shown here is derived from an EMBL/GenBank/DDBJ whole genome shotgun (WGS) entry which is preliminary data.</text>
</comment>
<sequence length="79" mass="7856">MIELTVDGTALQAPAGQSLAAVLLTAGRVALRNSPSGTPRGLFCGIGVCQECRVVVDGAVARACVTPVAAGMTVTTGRT</sequence>
<accession>A0A660LBW2</accession>
<dbReference type="GO" id="GO:0051536">
    <property type="term" value="F:iron-sulfur cluster binding"/>
    <property type="evidence" value="ECO:0007669"/>
    <property type="project" value="InterPro"/>
</dbReference>
<keyword evidence="3" id="KW-1185">Reference proteome</keyword>
<organism evidence="2 3">
    <name type="scientific">Solirubrobacter pauli</name>
    <dbReference type="NCBI Taxonomy" id="166793"/>
    <lineage>
        <taxon>Bacteria</taxon>
        <taxon>Bacillati</taxon>
        <taxon>Actinomycetota</taxon>
        <taxon>Thermoleophilia</taxon>
        <taxon>Solirubrobacterales</taxon>
        <taxon>Solirubrobacteraceae</taxon>
        <taxon>Solirubrobacter</taxon>
    </lineage>
</organism>
<dbReference type="Proteomes" id="UP000278962">
    <property type="component" value="Unassembled WGS sequence"/>
</dbReference>
<reference evidence="2 3" key="1">
    <citation type="submission" date="2018-10" db="EMBL/GenBank/DDBJ databases">
        <title>Genomic Encyclopedia of Archaeal and Bacterial Type Strains, Phase II (KMG-II): from individual species to whole genera.</title>
        <authorList>
            <person name="Goeker M."/>
        </authorList>
    </citation>
    <scope>NUCLEOTIDE SEQUENCE [LARGE SCALE GENOMIC DNA]</scope>
    <source>
        <strain evidence="2 3">DSM 14954</strain>
    </source>
</reference>
<proteinExistence type="predicted"/>
<dbReference type="AlphaFoldDB" id="A0A660LBW2"/>
<evidence type="ECO:0000313" key="3">
    <source>
        <dbReference type="Proteomes" id="UP000278962"/>
    </source>
</evidence>
<dbReference type="Pfam" id="PF13510">
    <property type="entry name" value="Fer2_4"/>
    <property type="match status" value="1"/>
</dbReference>
<dbReference type="InterPro" id="IPR042204">
    <property type="entry name" value="2Fe-2S-bd_N"/>
</dbReference>
<dbReference type="SUPFAM" id="SSF54292">
    <property type="entry name" value="2Fe-2S ferredoxin-like"/>
    <property type="match status" value="1"/>
</dbReference>
<dbReference type="InterPro" id="IPR036010">
    <property type="entry name" value="2Fe-2S_ferredoxin-like_sf"/>
</dbReference>
<protein>
    <submittedName>
        <fullName evidence="2">2Fe-2S iron-sulfur cluster protein</fullName>
    </submittedName>
</protein>
<dbReference type="GO" id="GO:0016491">
    <property type="term" value="F:oxidoreductase activity"/>
    <property type="evidence" value="ECO:0007669"/>
    <property type="project" value="UniProtKB-KW"/>
</dbReference>
<dbReference type="OrthoDB" id="573392at2"/>
<dbReference type="EMBL" id="RBIL01000001">
    <property type="protein sequence ID" value="RKQ92557.1"/>
    <property type="molecule type" value="Genomic_DNA"/>
</dbReference>
<evidence type="ECO:0000256" key="1">
    <source>
        <dbReference type="ARBA" id="ARBA00023002"/>
    </source>
</evidence>
<dbReference type="Gene3D" id="3.10.20.440">
    <property type="entry name" value="2Fe-2S iron-sulphur cluster binding domain, sarcosine oxidase, alpha subunit, N-terminal domain"/>
    <property type="match status" value="1"/>
</dbReference>
<name>A0A660LBW2_9ACTN</name>
<dbReference type="RefSeq" id="WP_121250247.1">
    <property type="nucleotide sequence ID" value="NZ_RBIL01000001.1"/>
</dbReference>